<dbReference type="SUPFAM" id="SSF55681">
    <property type="entry name" value="Class II aaRS and biotin synthetases"/>
    <property type="match status" value="1"/>
</dbReference>
<dbReference type="GO" id="GO:0006432">
    <property type="term" value="P:phenylalanyl-tRNA aminoacylation"/>
    <property type="evidence" value="ECO:0007669"/>
    <property type="project" value="TreeGrafter"/>
</dbReference>
<dbReference type="STRING" id="1797472.A2215_01430"/>
<evidence type="ECO:0000256" key="2">
    <source>
        <dbReference type="ARBA" id="ARBA00022598"/>
    </source>
</evidence>
<dbReference type="PROSITE" id="PS50862">
    <property type="entry name" value="AA_TRNA_LIGASE_II"/>
    <property type="match status" value="1"/>
</dbReference>
<reference evidence="9 10" key="1">
    <citation type="journal article" date="2016" name="Nat. Commun.">
        <title>Thousands of microbial genomes shed light on interconnected biogeochemical processes in an aquifer system.</title>
        <authorList>
            <person name="Anantharaman K."/>
            <person name="Brown C.T."/>
            <person name="Hug L.A."/>
            <person name="Sharon I."/>
            <person name="Castelle C.J."/>
            <person name="Probst A.J."/>
            <person name="Thomas B.C."/>
            <person name="Singh A."/>
            <person name="Wilkins M.J."/>
            <person name="Karaoz U."/>
            <person name="Brodie E.L."/>
            <person name="Williams K.H."/>
            <person name="Hubbard S.S."/>
            <person name="Banfield J.F."/>
        </authorList>
    </citation>
    <scope>NUCLEOTIDE SEQUENCE [LARGE SCALE GENOMIC DNA]</scope>
</reference>
<dbReference type="AlphaFoldDB" id="A0A1F5EAD2"/>
<keyword evidence="2 9" id="KW-0436">Ligase</keyword>
<protein>
    <recommendedName>
        <fullName evidence="1">phenylalanine--tRNA ligase</fullName>
        <ecNumber evidence="1">6.1.1.20</ecNumber>
    </recommendedName>
</protein>
<comment type="caution">
    <text evidence="9">The sequence shown here is derived from an EMBL/GenBank/DDBJ whole genome shotgun (WGS) entry which is preliminary data.</text>
</comment>
<keyword evidence="4" id="KW-0067">ATP-binding</keyword>
<gene>
    <name evidence="9" type="ORF">A2215_01430</name>
</gene>
<evidence type="ECO:0000256" key="5">
    <source>
        <dbReference type="ARBA" id="ARBA00022917"/>
    </source>
</evidence>
<keyword evidence="5" id="KW-0648">Protein biosynthesis</keyword>
<evidence type="ECO:0000313" key="9">
    <source>
        <dbReference type="EMBL" id="OGD64362.1"/>
    </source>
</evidence>
<dbReference type="InterPro" id="IPR006195">
    <property type="entry name" value="aa-tRNA-synth_II"/>
</dbReference>
<dbReference type="EMBL" id="MEZY01000020">
    <property type="protein sequence ID" value="OGD64362.1"/>
    <property type="molecule type" value="Genomic_DNA"/>
</dbReference>
<dbReference type="GO" id="GO:0004826">
    <property type="term" value="F:phenylalanine-tRNA ligase activity"/>
    <property type="evidence" value="ECO:0007669"/>
    <property type="project" value="UniProtKB-EC"/>
</dbReference>
<evidence type="ECO:0000259" key="8">
    <source>
        <dbReference type="PROSITE" id="PS50862"/>
    </source>
</evidence>
<dbReference type="PANTHER" id="PTHR11538">
    <property type="entry name" value="PHENYLALANYL-TRNA SYNTHETASE"/>
    <property type="match status" value="1"/>
</dbReference>
<dbReference type="GO" id="GO:0005524">
    <property type="term" value="F:ATP binding"/>
    <property type="evidence" value="ECO:0007669"/>
    <property type="project" value="UniProtKB-KW"/>
</dbReference>
<organism evidence="9 10">
    <name type="scientific">Candidatus Berkelbacteria bacterium RIFOXYA2_FULL_43_10</name>
    <dbReference type="NCBI Taxonomy" id="1797472"/>
    <lineage>
        <taxon>Bacteria</taxon>
        <taxon>Candidatus Berkelbacteria</taxon>
    </lineage>
</organism>
<keyword evidence="3" id="KW-0547">Nucleotide-binding</keyword>
<evidence type="ECO:0000256" key="4">
    <source>
        <dbReference type="ARBA" id="ARBA00022840"/>
    </source>
</evidence>
<proteinExistence type="predicted"/>
<dbReference type="Proteomes" id="UP000178583">
    <property type="component" value="Unassembled WGS sequence"/>
</dbReference>
<evidence type="ECO:0000256" key="1">
    <source>
        <dbReference type="ARBA" id="ARBA00012814"/>
    </source>
</evidence>
<feature type="domain" description="Aminoacyl-transfer RNA synthetases class-II family profile" evidence="8">
    <location>
        <begin position="19"/>
        <end position="205"/>
    </location>
</feature>
<dbReference type="Gene3D" id="3.30.930.10">
    <property type="entry name" value="Bira Bifunctional Protein, Domain 2"/>
    <property type="match status" value="1"/>
</dbReference>
<sequence>MSTGSYHPSTIFIREAVTILKEMGFDLFEGPEVDNEWYNFDAINMPDDHPARDMQDTFWLTDGKLLRTQTSNCQIRYGKKHKPPFAVMVPGKTYRNEATDARHENSFIQIEGLYVDKNVSVGHLKFTLEHFFKKMFGNDAKTRFRPSFFPFVEPGFEVDVYHQGEWLELLGAGMVHPKVISNMGIDPKKYSGFAFGMGVERMLMIKYGIDDIRDFRSGDLRFLKQFS</sequence>
<evidence type="ECO:0000256" key="3">
    <source>
        <dbReference type="ARBA" id="ARBA00022741"/>
    </source>
</evidence>
<dbReference type="InterPro" id="IPR002319">
    <property type="entry name" value="Phenylalanyl-tRNA_Synthase"/>
</dbReference>
<dbReference type="PANTHER" id="PTHR11538:SF41">
    <property type="entry name" value="PHENYLALANINE--TRNA LIGASE, MITOCHONDRIAL"/>
    <property type="match status" value="1"/>
</dbReference>
<comment type="catalytic activity">
    <reaction evidence="7">
        <text>tRNA(Phe) + L-phenylalanine + ATP = L-phenylalanyl-tRNA(Phe) + AMP + diphosphate + H(+)</text>
        <dbReference type="Rhea" id="RHEA:19413"/>
        <dbReference type="Rhea" id="RHEA-COMP:9668"/>
        <dbReference type="Rhea" id="RHEA-COMP:9699"/>
        <dbReference type="ChEBI" id="CHEBI:15378"/>
        <dbReference type="ChEBI" id="CHEBI:30616"/>
        <dbReference type="ChEBI" id="CHEBI:33019"/>
        <dbReference type="ChEBI" id="CHEBI:58095"/>
        <dbReference type="ChEBI" id="CHEBI:78442"/>
        <dbReference type="ChEBI" id="CHEBI:78531"/>
        <dbReference type="ChEBI" id="CHEBI:456215"/>
        <dbReference type="EC" id="6.1.1.20"/>
    </reaction>
</comment>
<name>A0A1F5EAD2_9BACT</name>
<accession>A0A1F5EAD2</accession>
<dbReference type="EC" id="6.1.1.20" evidence="1"/>
<dbReference type="GO" id="GO:0005737">
    <property type="term" value="C:cytoplasm"/>
    <property type="evidence" value="ECO:0007669"/>
    <property type="project" value="TreeGrafter"/>
</dbReference>
<dbReference type="CDD" id="cd00496">
    <property type="entry name" value="PheRS_alpha_core"/>
    <property type="match status" value="1"/>
</dbReference>
<evidence type="ECO:0000313" key="10">
    <source>
        <dbReference type="Proteomes" id="UP000178583"/>
    </source>
</evidence>
<keyword evidence="6" id="KW-0030">Aminoacyl-tRNA synthetase</keyword>
<evidence type="ECO:0000256" key="7">
    <source>
        <dbReference type="ARBA" id="ARBA00049255"/>
    </source>
</evidence>
<evidence type="ECO:0000256" key="6">
    <source>
        <dbReference type="ARBA" id="ARBA00023146"/>
    </source>
</evidence>
<dbReference type="InterPro" id="IPR045864">
    <property type="entry name" value="aa-tRNA-synth_II/BPL/LPL"/>
</dbReference>
<dbReference type="GO" id="GO:0000049">
    <property type="term" value="F:tRNA binding"/>
    <property type="evidence" value="ECO:0007669"/>
    <property type="project" value="InterPro"/>
</dbReference>
<dbReference type="Pfam" id="PF01409">
    <property type="entry name" value="tRNA-synt_2d"/>
    <property type="match status" value="1"/>
</dbReference>